<keyword evidence="4" id="KW-1185">Reference proteome</keyword>
<sequence>MPRTSMVALASCLVELNLFVIEASDAVTWCNNAWKALGADTIKV</sequence>
<evidence type="ECO:0000313" key="5">
    <source>
        <dbReference type="Proteomes" id="UP000435112"/>
    </source>
</evidence>
<name>A0A6A4BHW8_9STRA</name>
<keyword evidence="1" id="KW-0732">Signal</keyword>
<evidence type="ECO:0000313" key="4">
    <source>
        <dbReference type="Proteomes" id="UP000434957"/>
    </source>
</evidence>
<feature type="signal peptide" evidence="1">
    <location>
        <begin position="1"/>
        <end position="23"/>
    </location>
</feature>
<evidence type="ECO:0000313" key="3">
    <source>
        <dbReference type="EMBL" id="KAE9272881.1"/>
    </source>
</evidence>
<proteinExistence type="predicted"/>
<evidence type="ECO:0000256" key="1">
    <source>
        <dbReference type="SAM" id="SignalP"/>
    </source>
</evidence>
<dbReference type="Proteomes" id="UP000434957">
    <property type="component" value="Unassembled WGS sequence"/>
</dbReference>
<gene>
    <name evidence="2" type="ORF">PR002_g28912</name>
    <name evidence="3" type="ORF">PR003_g30069</name>
</gene>
<dbReference type="AlphaFoldDB" id="A0A6A4BHW8"/>
<dbReference type="EMBL" id="QXFU01005365">
    <property type="protein sequence ID" value="KAE8964652.1"/>
    <property type="molecule type" value="Genomic_DNA"/>
</dbReference>
<feature type="chain" id="PRO_5036167095" evidence="1">
    <location>
        <begin position="24"/>
        <end position="44"/>
    </location>
</feature>
<dbReference type="OrthoDB" id="10273033at2759"/>
<protein>
    <submittedName>
        <fullName evidence="3">Uncharacterized protein</fullName>
    </submittedName>
</protein>
<reference evidence="3 4" key="1">
    <citation type="submission" date="2018-08" db="EMBL/GenBank/DDBJ databases">
        <title>Genomic investigation of the strawberry pathogen Phytophthora fragariae indicates pathogenicity is determined by transcriptional variation in three key races.</title>
        <authorList>
            <person name="Adams T.M."/>
            <person name="Armitage A.D."/>
            <person name="Sobczyk M.K."/>
            <person name="Bates H.J."/>
            <person name="Dunwell J.M."/>
            <person name="Nellist C.F."/>
            <person name="Harrison R.J."/>
        </authorList>
    </citation>
    <scope>NUCLEOTIDE SEQUENCE [LARGE SCALE GENOMIC DNA]</scope>
    <source>
        <strain evidence="2 5">SCRP324</strain>
        <strain evidence="3 4">SCRP333</strain>
    </source>
</reference>
<dbReference type="EMBL" id="QXFT01005385">
    <property type="protein sequence ID" value="KAE9272881.1"/>
    <property type="molecule type" value="Genomic_DNA"/>
</dbReference>
<accession>A0A6A4BHW8</accession>
<evidence type="ECO:0000313" key="2">
    <source>
        <dbReference type="EMBL" id="KAE8964652.1"/>
    </source>
</evidence>
<comment type="caution">
    <text evidence="3">The sequence shown here is derived from an EMBL/GenBank/DDBJ whole genome shotgun (WGS) entry which is preliminary data.</text>
</comment>
<organism evidence="3 4">
    <name type="scientific">Phytophthora rubi</name>
    <dbReference type="NCBI Taxonomy" id="129364"/>
    <lineage>
        <taxon>Eukaryota</taxon>
        <taxon>Sar</taxon>
        <taxon>Stramenopiles</taxon>
        <taxon>Oomycota</taxon>
        <taxon>Peronosporomycetes</taxon>
        <taxon>Peronosporales</taxon>
        <taxon>Peronosporaceae</taxon>
        <taxon>Phytophthora</taxon>
    </lineage>
</organism>
<dbReference type="Proteomes" id="UP000435112">
    <property type="component" value="Unassembled WGS sequence"/>
</dbReference>